<name>A0AAN7DNW6_9FUNG</name>
<keyword evidence="9" id="KW-0378">Hydrolase</keyword>
<dbReference type="FunFam" id="3.40.50.300:FF:000947">
    <property type="entry name" value="DNA repair protein RAD50"/>
    <property type="match status" value="1"/>
</dbReference>
<dbReference type="PANTHER" id="PTHR18867:SF12">
    <property type="entry name" value="DNA REPAIR PROTEIN RAD50"/>
    <property type="match status" value="1"/>
</dbReference>
<dbReference type="FunFam" id="3.40.50.300:FF:001195">
    <property type="entry name" value="DNA repair protein rad50"/>
    <property type="match status" value="1"/>
</dbReference>
<feature type="region of interest" description="Disordered" evidence="16">
    <location>
        <begin position="514"/>
        <end position="534"/>
    </location>
</feature>
<evidence type="ECO:0000256" key="7">
    <source>
        <dbReference type="ARBA" id="ARBA00022723"/>
    </source>
</evidence>
<dbReference type="GO" id="GO:0030870">
    <property type="term" value="C:Mre11 complex"/>
    <property type="evidence" value="ECO:0007669"/>
    <property type="project" value="InterPro"/>
</dbReference>
<dbReference type="InterPro" id="IPR038729">
    <property type="entry name" value="Rad50/SbcC_AAA"/>
</dbReference>
<dbReference type="GO" id="GO:0043047">
    <property type="term" value="F:single-stranded telomeric DNA binding"/>
    <property type="evidence" value="ECO:0007669"/>
    <property type="project" value="TreeGrafter"/>
</dbReference>
<dbReference type="SUPFAM" id="SSF52540">
    <property type="entry name" value="P-loop containing nucleoside triphosphate hydrolases"/>
    <property type="match status" value="1"/>
</dbReference>
<protein>
    <recommendedName>
        <fullName evidence="5">DNA repair protein RAD50</fullName>
    </recommendedName>
</protein>
<dbReference type="GO" id="GO:0051880">
    <property type="term" value="F:G-quadruplex DNA binding"/>
    <property type="evidence" value="ECO:0007669"/>
    <property type="project" value="TreeGrafter"/>
</dbReference>
<dbReference type="GO" id="GO:0005840">
    <property type="term" value="C:ribosome"/>
    <property type="evidence" value="ECO:0007669"/>
    <property type="project" value="UniProtKB-KW"/>
</dbReference>
<dbReference type="PANTHER" id="PTHR18867">
    <property type="entry name" value="RAD50"/>
    <property type="match status" value="1"/>
</dbReference>
<feature type="coiled-coil region" evidence="15">
    <location>
        <begin position="706"/>
        <end position="932"/>
    </location>
</feature>
<evidence type="ECO:0000256" key="15">
    <source>
        <dbReference type="SAM" id="Coils"/>
    </source>
</evidence>
<dbReference type="GO" id="GO:0000794">
    <property type="term" value="C:condensed nuclear chromosome"/>
    <property type="evidence" value="ECO:0007669"/>
    <property type="project" value="TreeGrafter"/>
</dbReference>
<evidence type="ECO:0000259" key="17">
    <source>
        <dbReference type="Pfam" id="PF13476"/>
    </source>
</evidence>
<comment type="subcellular location">
    <subcellularLocation>
        <location evidence="3">Chromosome</location>
    </subcellularLocation>
    <subcellularLocation>
        <location evidence="2">Nucleus</location>
    </subcellularLocation>
</comment>
<dbReference type="GO" id="GO:0003691">
    <property type="term" value="F:double-stranded telomeric DNA binding"/>
    <property type="evidence" value="ECO:0007669"/>
    <property type="project" value="TreeGrafter"/>
</dbReference>
<evidence type="ECO:0000256" key="6">
    <source>
        <dbReference type="ARBA" id="ARBA00022454"/>
    </source>
</evidence>
<dbReference type="GeneID" id="89950367"/>
<keyword evidence="19" id="KW-1185">Reference proteome</keyword>
<keyword evidence="7" id="KW-0479">Metal-binding</keyword>
<evidence type="ECO:0000256" key="10">
    <source>
        <dbReference type="ARBA" id="ARBA00022833"/>
    </source>
</evidence>
<dbReference type="Gene3D" id="3.40.50.300">
    <property type="entry name" value="P-loop containing nucleotide triphosphate hydrolases"/>
    <property type="match status" value="2"/>
</dbReference>
<feature type="coiled-coil region" evidence="15">
    <location>
        <begin position="565"/>
        <end position="610"/>
    </location>
</feature>
<keyword evidence="18" id="KW-0689">Ribosomal protein</keyword>
<evidence type="ECO:0000256" key="5">
    <source>
        <dbReference type="ARBA" id="ARBA00017893"/>
    </source>
</evidence>
<proteinExistence type="inferred from homology"/>
<evidence type="ECO:0000256" key="4">
    <source>
        <dbReference type="ARBA" id="ARBA00009439"/>
    </source>
</evidence>
<dbReference type="NCBIfam" id="TIGR00606">
    <property type="entry name" value="rad50"/>
    <property type="match status" value="1"/>
</dbReference>
<comment type="catalytic activity">
    <reaction evidence="14">
        <text>ATP + H2O = ADP + phosphate + H(+)</text>
        <dbReference type="Rhea" id="RHEA:13065"/>
        <dbReference type="ChEBI" id="CHEBI:15377"/>
        <dbReference type="ChEBI" id="CHEBI:15378"/>
        <dbReference type="ChEBI" id="CHEBI:30616"/>
        <dbReference type="ChEBI" id="CHEBI:43474"/>
        <dbReference type="ChEBI" id="CHEBI:456216"/>
    </reaction>
</comment>
<keyword evidence="11 15" id="KW-0175">Coiled coil</keyword>
<feature type="coiled-coil region" evidence="15">
    <location>
        <begin position="296"/>
        <end position="348"/>
    </location>
</feature>
<comment type="similarity">
    <text evidence="4">Belongs to the SMC family. RAD50 subfamily.</text>
</comment>
<organism evidence="18 19">
    <name type="scientific">Mucor velutinosus</name>
    <dbReference type="NCBI Taxonomy" id="708070"/>
    <lineage>
        <taxon>Eukaryota</taxon>
        <taxon>Fungi</taxon>
        <taxon>Fungi incertae sedis</taxon>
        <taxon>Mucoromycota</taxon>
        <taxon>Mucoromycotina</taxon>
        <taxon>Mucoromycetes</taxon>
        <taxon>Mucorales</taxon>
        <taxon>Mucorineae</taxon>
        <taxon>Mucoraceae</taxon>
        <taxon>Mucor</taxon>
    </lineage>
</organism>
<dbReference type="GO" id="GO:0070192">
    <property type="term" value="P:chromosome organization involved in meiotic cell cycle"/>
    <property type="evidence" value="ECO:0007669"/>
    <property type="project" value="TreeGrafter"/>
</dbReference>
<evidence type="ECO:0000256" key="2">
    <source>
        <dbReference type="ARBA" id="ARBA00004123"/>
    </source>
</evidence>
<gene>
    <name evidence="18" type="primary">rps23_2</name>
    <name evidence="18" type="ORF">ATC70_006681</name>
</gene>
<keyword evidence="8" id="KW-0227">DNA damage</keyword>
<evidence type="ECO:0000256" key="8">
    <source>
        <dbReference type="ARBA" id="ARBA00022763"/>
    </source>
</evidence>
<keyword evidence="13" id="KW-0539">Nucleus</keyword>
<keyword evidence="6" id="KW-0158">Chromosome</keyword>
<keyword evidence="12" id="KW-0234">DNA repair</keyword>
<evidence type="ECO:0000256" key="12">
    <source>
        <dbReference type="ARBA" id="ARBA00023204"/>
    </source>
</evidence>
<reference evidence="18 19" key="1">
    <citation type="submission" date="2022-11" db="EMBL/GenBank/DDBJ databases">
        <title>Mucor velutinosus strain NIH1002 WGS.</title>
        <authorList>
            <person name="Subramanian P."/>
            <person name="Mullikin J.C."/>
            <person name="Segre J.A."/>
            <person name="Zelazny A.M."/>
        </authorList>
    </citation>
    <scope>NUCLEOTIDE SEQUENCE [LARGE SCALE GENOMIC DNA]</scope>
    <source>
        <strain evidence="18 19">NIH1002</strain>
    </source>
</reference>
<dbReference type="Proteomes" id="UP001304243">
    <property type="component" value="Unassembled WGS sequence"/>
</dbReference>
<evidence type="ECO:0000256" key="11">
    <source>
        <dbReference type="ARBA" id="ARBA00023054"/>
    </source>
</evidence>
<feature type="domain" description="Rad50/SbcC-type AAA" evidence="17">
    <location>
        <begin position="8"/>
        <end position="255"/>
    </location>
</feature>
<evidence type="ECO:0000256" key="14">
    <source>
        <dbReference type="ARBA" id="ARBA00049360"/>
    </source>
</evidence>
<feature type="region of interest" description="Disordered" evidence="16">
    <location>
        <begin position="1296"/>
        <end position="1316"/>
    </location>
</feature>
<evidence type="ECO:0000256" key="13">
    <source>
        <dbReference type="ARBA" id="ARBA00023242"/>
    </source>
</evidence>
<evidence type="ECO:0000256" key="9">
    <source>
        <dbReference type="ARBA" id="ARBA00022801"/>
    </source>
</evidence>
<keyword evidence="10" id="KW-0862">Zinc</keyword>
<dbReference type="GO" id="GO:0000722">
    <property type="term" value="P:telomere maintenance via recombination"/>
    <property type="evidence" value="ECO:0007669"/>
    <property type="project" value="TreeGrafter"/>
</dbReference>
<dbReference type="GO" id="GO:0016887">
    <property type="term" value="F:ATP hydrolysis activity"/>
    <property type="evidence" value="ECO:0007669"/>
    <property type="project" value="InterPro"/>
</dbReference>
<comment type="caution">
    <text evidence="18">The sequence shown here is derived from an EMBL/GenBank/DDBJ whole genome shotgun (WGS) entry which is preliminary data.</text>
</comment>
<dbReference type="RefSeq" id="XP_064687467.1">
    <property type="nucleotide sequence ID" value="XM_064825953.1"/>
</dbReference>
<evidence type="ECO:0000313" key="18">
    <source>
        <dbReference type="EMBL" id="KAK4520801.1"/>
    </source>
</evidence>
<feature type="coiled-coil region" evidence="15">
    <location>
        <begin position="210"/>
        <end position="268"/>
    </location>
</feature>
<dbReference type="Pfam" id="PF13476">
    <property type="entry name" value="AAA_23"/>
    <property type="match status" value="1"/>
</dbReference>
<evidence type="ECO:0000256" key="1">
    <source>
        <dbReference type="ARBA" id="ARBA00001947"/>
    </source>
</evidence>
<accession>A0AAN7DNW6</accession>
<dbReference type="InterPro" id="IPR004584">
    <property type="entry name" value="Rad50_eukaryotes"/>
</dbReference>
<keyword evidence="18" id="KW-0687">Ribonucleoprotein</keyword>
<dbReference type="EMBL" id="JASEJX010000009">
    <property type="protein sequence ID" value="KAK4520801.1"/>
    <property type="molecule type" value="Genomic_DNA"/>
</dbReference>
<evidence type="ECO:0000313" key="19">
    <source>
        <dbReference type="Proteomes" id="UP001304243"/>
    </source>
</evidence>
<comment type="cofactor">
    <cofactor evidence="1">
        <name>Zn(2+)</name>
        <dbReference type="ChEBI" id="CHEBI:29105"/>
    </cofactor>
</comment>
<dbReference type="GO" id="GO:0006302">
    <property type="term" value="P:double-strand break repair"/>
    <property type="evidence" value="ECO:0007669"/>
    <property type="project" value="InterPro"/>
</dbReference>
<evidence type="ECO:0000256" key="16">
    <source>
        <dbReference type="SAM" id="MobiDB-lite"/>
    </source>
</evidence>
<dbReference type="GO" id="GO:0007004">
    <property type="term" value="P:telomere maintenance via telomerase"/>
    <property type="evidence" value="ECO:0007669"/>
    <property type="project" value="TreeGrafter"/>
</dbReference>
<dbReference type="InterPro" id="IPR027417">
    <property type="entry name" value="P-loop_NTPase"/>
</dbReference>
<evidence type="ECO:0000256" key="3">
    <source>
        <dbReference type="ARBA" id="ARBA00004286"/>
    </source>
</evidence>
<dbReference type="GO" id="GO:0046872">
    <property type="term" value="F:metal ion binding"/>
    <property type="evidence" value="ECO:0007669"/>
    <property type="project" value="UniProtKB-KW"/>
</dbReference>
<sequence length="1316" mass="151141">MSHLQSMAILGIRSFSPDEPCYIKFFSPLTLIVGSNGAGKTTIIESLRYACTGDLPPNSKNGAFVNDPKVAGISEVKAQIKLKFYNINGQKMVCSRSLAVTQKKATVTQRSIDNALLRYDPVTGEAFSITSRCADMDSELPLHLGVPKAILDNVIFCHQEDSNWPLSEPSVLKKKFDDIFSSKRFTAALDNIKEIRKETATDIKLGNVQLEALKNDTKKAKRIRSNLTELNQQMTAKNETFQTIEIKLAQIEAEISRLNASLKDNQEAHDTIRQLLNQRDFFQSTMRSIEAHIVPREESTEQLQHLLEEHRIKEDKNQEEKSRVSLERSKLERQLKAAQDELSKKQVAMGRLDAARDEYLRQLQRRSALIQQMNQDKNMNLPVDDGDASAQVIKELIEDNATNNDRAKDEAMSEQNTLSDELQMLKSQKMSIEENKKHLKRLIDNFDIQIDVLAKKMKEFQVSEMQMDAIKAKIAEYEKKLAEMDAVTVSTSQDELKRKEHELRDVDDKISDLNEESARLSKQSDSRAKLSLKRTEKEVKETTMNRIYTDHINDIQNLLDSKPNIANLERELDVYKTKKEKELASLIEVRNKANRELSAADAKLNMVLQNYNKQKREADKFQSLIEKVCGQKDLPAELADTVKKADIWATKIAQIQGASMVYQKFRNTEDKSGCCPLCTRDFANNDEIEMFRNQLKLMQDFIPEKQQKMKEQLKEIEARKAKLLSAQGTWIKLESLKKDLASISSTKEAFETEKKAAEERNRVATAQLVEVDNCKIKADKLLLIARNVGNLSREVDLLTQDVQDLEKELEFSGSTRTSDDVMKELEELTERSKTIRRDMKRIHTEIDMNNRKRQSVERALNESSQKLIRLENERDRKVGMQLQLDDIKEQRDSRKVEYERPENDAEPLTEKIQAAKRLYDEAVQNWRNVEEKASAEEHKISIFAERLSDFNATVKKCAAAASPERLESLNSEITNLNNTIADIKCKVAGIDEKLAIIEKDEAERRGIERDLQDQIKYRDMQEQLAKCEQELAAANQSQDAVDVVSLQRGLQRADKEKSDLVDKRGSIRGEIEQMSNQSRRYEQELKIDYRDVDGRYGNLFIEVKTKELASEDLERYSKTLQAAIMKYHSLKMQDLNKIIKELWVDTYKGGDIDYIEIRADNEGSTASRTFNYRVVMIQNGSELNMRGRCSAGQKVLAAIIIRLALAETFCVNCGIFTLDEPTTNLDRANIESLAENLGRIIKNRSQQSNFQFVIITHDEEFVEYLSRDNILGQYYRVSKDFNQHSRIQLQGQIQNFNDNDEDPIMQDRFTGQDYLN</sequence>